<evidence type="ECO:0000313" key="2">
    <source>
        <dbReference type="EMBL" id="MFD2169632.1"/>
    </source>
</evidence>
<gene>
    <name evidence="2" type="ORF">ACFSOY_06450</name>
</gene>
<evidence type="ECO:0000256" key="1">
    <source>
        <dbReference type="SAM" id="Phobius"/>
    </source>
</evidence>
<evidence type="ECO:0008006" key="4">
    <source>
        <dbReference type="Google" id="ProtNLM"/>
    </source>
</evidence>
<keyword evidence="1" id="KW-1133">Transmembrane helix</keyword>
<name>A0ABW4ZUD9_9BACL</name>
<sequence>MPTGAIIDLYLLSEPLSVSAMISILMLIGIVVHLLQKHKKPAHQ</sequence>
<evidence type="ECO:0000313" key="3">
    <source>
        <dbReference type="Proteomes" id="UP001597343"/>
    </source>
</evidence>
<dbReference type="EMBL" id="JBHUIO010000005">
    <property type="protein sequence ID" value="MFD2169632.1"/>
    <property type="molecule type" value="Genomic_DNA"/>
</dbReference>
<accession>A0ABW4ZUD9</accession>
<keyword evidence="3" id="KW-1185">Reference proteome</keyword>
<protein>
    <recommendedName>
        <fullName evidence="4">EamA domain-containing protein</fullName>
    </recommendedName>
</protein>
<organism evidence="2 3">
    <name type="scientific">Tumebacillus lipolyticus</name>
    <dbReference type="NCBI Taxonomy" id="1280370"/>
    <lineage>
        <taxon>Bacteria</taxon>
        <taxon>Bacillati</taxon>
        <taxon>Bacillota</taxon>
        <taxon>Bacilli</taxon>
        <taxon>Bacillales</taxon>
        <taxon>Alicyclobacillaceae</taxon>
        <taxon>Tumebacillus</taxon>
    </lineage>
</organism>
<comment type="caution">
    <text evidence="2">The sequence shown here is derived from an EMBL/GenBank/DDBJ whole genome shotgun (WGS) entry which is preliminary data.</text>
</comment>
<keyword evidence="1" id="KW-0472">Membrane</keyword>
<reference evidence="3" key="1">
    <citation type="journal article" date="2019" name="Int. J. Syst. Evol. Microbiol.">
        <title>The Global Catalogue of Microorganisms (GCM) 10K type strain sequencing project: providing services to taxonomists for standard genome sequencing and annotation.</title>
        <authorList>
            <consortium name="The Broad Institute Genomics Platform"/>
            <consortium name="The Broad Institute Genome Sequencing Center for Infectious Disease"/>
            <person name="Wu L."/>
            <person name="Ma J."/>
        </authorList>
    </citation>
    <scope>NUCLEOTIDE SEQUENCE [LARGE SCALE GENOMIC DNA]</scope>
    <source>
        <strain evidence="3">CGMCC 1.13574</strain>
    </source>
</reference>
<dbReference type="RefSeq" id="WP_386044935.1">
    <property type="nucleotide sequence ID" value="NZ_JBHUIO010000005.1"/>
</dbReference>
<keyword evidence="1" id="KW-0812">Transmembrane</keyword>
<proteinExistence type="predicted"/>
<dbReference type="Proteomes" id="UP001597343">
    <property type="component" value="Unassembled WGS sequence"/>
</dbReference>
<feature type="transmembrane region" description="Helical" evidence="1">
    <location>
        <begin position="16"/>
        <end position="35"/>
    </location>
</feature>